<protein>
    <submittedName>
        <fullName evidence="3">Aldo/keto reductase</fullName>
    </submittedName>
</protein>
<dbReference type="EMBL" id="JAGISH010000004">
    <property type="protein sequence ID" value="MBP0482557.1"/>
    <property type="molecule type" value="Genomic_DNA"/>
</dbReference>
<name>A0A940MPI7_9RHOB</name>
<evidence type="ECO:0000256" key="1">
    <source>
        <dbReference type="ARBA" id="ARBA00023002"/>
    </source>
</evidence>
<dbReference type="RefSeq" id="WP_209360475.1">
    <property type="nucleotide sequence ID" value="NZ_JAGISH010000004.1"/>
</dbReference>
<accession>A0A940MPI7</accession>
<dbReference type="PANTHER" id="PTHR43364:SF4">
    <property type="entry name" value="NAD(P)-LINKED OXIDOREDUCTASE SUPERFAMILY PROTEIN"/>
    <property type="match status" value="1"/>
</dbReference>
<gene>
    <name evidence="3" type="ORF">J5474_08645</name>
</gene>
<dbReference type="Proteomes" id="UP000675940">
    <property type="component" value="Unassembled WGS sequence"/>
</dbReference>
<reference evidence="3" key="1">
    <citation type="submission" date="2021-03" db="EMBL/GenBank/DDBJ databases">
        <title>Sagittula salina sp. nov. strain M10.9X isolated from the marine waste.</title>
        <authorList>
            <person name="Satari L."/>
            <person name="Molina-Menor E."/>
            <person name="Vidal-Verdu A."/>
            <person name="Pascual J."/>
            <person name="Pereto J."/>
            <person name="Porcar M."/>
        </authorList>
    </citation>
    <scope>NUCLEOTIDE SEQUENCE</scope>
    <source>
        <strain evidence="3">M10.9X</strain>
    </source>
</reference>
<comment type="caution">
    <text evidence="3">The sequence shown here is derived from an EMBL/GenBank/DDBJ whole genome shotgun (WGS) entry which is preliminary data.</text>
</comment>
<dbReference type="PANTHER" id="PTHR43364">
    <property type="entry name" value="NADH-SPECIFIC METHYLGLYOXAL REDUCTASE-RELATED"/>
    <property type="match status" value="1"/>
</dbReference>
<dbReference type="Pfam" id="PF00248">
    <property type="entry name" value="Aldo_ket_red"/>
    <property type="match status" value="1"/>
</dbReference>
<dbReference type="InterPro" id="IPR036812">
    <property type="entry name" value="NAD(P)_OxRdtase_dom_sf"/>
</dbReference>
<organism evidence="3 4">
    <name type="scientific">Sagittula salina</name>
    <dbReference type="NCBI Taxonomy" id="2820268"/>
    <lineage>
        <taxon>Bacteria</taxon>
        <taxon>Pseudomonadati</taxon>
        <taxon>Pseudomonadota</taxon>
        <taxon>Alphaproteobacteria</taxon>
        <taxon>Rhodobacterales</taxon>
        <taxon>Roseobacteraceae</taxon>
        <taxon>Sagittula</taxon>
    </lineage>
</organism>
<dbReference type="Gene3D" id="3.20.20.100">
    <property type="entry name" value="NADP-dependent oxidoreductase domain"/>
    <property type="match status" value="1"/>
</dbReference>
<dbReference type="SUPFAM" id="SSF51430">
    <property type="entry name" value="NAD(P)-linked oxidoreductase"/>
    <property type="match status" value="1"/>
</dbReference>
<keyword evidence="4" id="KW-1185">Reference proteome</keyword>
<dbReference type="InterPro" id="IPR023210">
    <property type="entry name" value="NADP_OxRdtase_dom"/>
</dbReference>
<dbReference type="InterPro" id="IPR050523">
    <property type="entry name" value="AKR_Detox_Biosynth"/>
</dbReference>
<evidence type="ECO:0000313" key="4">
    <source>
        <dbReference type="Proteomes" id="UP000675940"/>
    </source>
</evidence>
<proteinExistence type="predicted"/>
<sequence length="348" mass="38297">MKMNPLGRTGLMVSELCLGTMTFGNQTPPEDAFAQIERAHDAGINFMDTAEMYPVNPVAAETVGNTETILGDWFEKTGRRKDWILATKHSGEGSVARGGELISSKTIRPVLEASLKRLKTDHVDLYQFHWPNRGSYMFRKNWQYDPSQSGWTKAQVIADMEDCLGALQAEVERGTIRAFGMSNESAWGARMWLEAAERVGGPRMASIQNEYSLLCRLADTDLAELMAYEDVSLLPFSPLAAGFLTGKYQGGAVPEGSRMSIVETMGGRRTPRVFEAVEAYLAVARDFGVDPVQMAVAWSARRPFVASSIFGATSLAQLETILPAAEMTLSEELLAALDETHKAHPMPY</sequence>
<evidence type="ECO:0000313" key="3">
    <source>
        <dbReference type="EMBL" id="MBP0482557.1"/>
    </source>
</evidence>
<feature type="domain" description="NADP-dependent oxidoreductase" evidence="2">
    <location>
        <begin position="15"/>
        <end position="340"/>
    </location>
</feature>
<dbReference type="GO" id="GO:0016491">
    <property type="term" value="F:oxidoreductase activity"/>
    <property type="evidence" value="ECO:0007669"/>
    <property type="project" value="UniProtKB-KW"/>
</dbReference>
<keyword evidence="1" id="KW-0560">Oxidoreductase</keyword>
<evidence type="ECO:0000259" key="2">
    <source>
        <dbReference type="Pfam" id="PF00248"/>
    </source>
</evidence>
<dbReference type="AlphaFoldDB" id="A0A940MPI7"/>